<dbReference type="InterPro" id="IPR050256">
    <property type="entry name" value="Glycosyltransferase_2"/>
</dbReference>
<dbReference type="CDD" id="cd04179">
    <property type="entry name" value="DPM_DPG-synthase_like"/>
    <property type="match status" value="1"/>
</dbReference>
<evidence type="ECO:0000313" key="3">
    <source>
        <dbReference type="Proteomes" id="UP001194469"/>
    </source>
</evidence>
<protein>
    <submittedName>
        <fullName evidence="2">Glycosyltransferase family 2 protein</fullName>
    </submittedName>
</protein>
<dbReference type="PANTHER" id="PTHR48090">
    <property type="entry name" value="UNDECAPRENYL-PHOSPHATE 4-DEOXY-4-FORMAMIDO-L-ARABINOSE TRANSFERASE-RELATED"/>
    <property type="match status" value="1"/>
</dbReference>
<sequence>MPRGEYAQGFSRRTGYGLVIPVINEGARFMDQLRGMHAAGIMNLTDVIIADGGSTDGTTDHDALATLGVRALIVKRDSGRLSAQLRMGYAYAMQEGYEGVLTIDGNGKDSVESVADFVAALDQGYDYVQASRFIAGGRAENTPPVRLLAIRLVHAPLISLAARHWFTDTTQGYRAYSRRYLLDPRVRPFRRIFDSYELLAYLSARCTRIGLRATEIPTTRAYPAKGPVPTKISHVRGNATLIRILLQTLRGAYNPPATPRS</sequence>
<dbReference type="Proteomes" id="UP001194469">
    <property type="component" value="Unassembled WGS sequence"/>
</dbReference>
<dbReference type="InterPro" id="IPR029044">
    <property type="entry name" value="Nucleotide-diphossugar_trans"/>
</dbReference>
<dbReference type="EMBL" id="VRYY01000111">
    <property type="protein sequence ID" value="MBG3876439.1"/>
    <property type="molecule type" value="Genomic_DNA"/>
</dbReference>
<dbReference type="InterPro" id="IPR001173">
    <property type="entry name" value="Glyco_trans_2-like"/>
</dbReference>
<name>A0ABS0J1Z2_9BACT</name>
<dbReference type="PANTHER" id="PTHR48090:SF7">
    <property type="entry name" value="RFBJ PROTEIN"/>
    <property type="match status" value="1"/>
</dbReference>
<proteinExistence type="predicted"/>
<organism evidence="2 3">
    <name type="scientific">Nitratidesulfovibrio oxamicus</name>
    <dbReference type="NCBI Taxonomy" id="32016"/>
    <lineage>
        <taxon>Bacteria</taxon>
        <taxon>Pseudomonadati</taxon>
        <taxon>Thermodesulfobacteriota</taxon>
        <taxon>Desulfovibrionia</taxon>
        <taxon>Desulfovibrionales</taxon>
        <taxon>Desulfovibrionaceae</taxon>
        <taxon>Nitratidesulfovibrio</taxon>
    </lineage>
</organism>
<comment type="caution">
    <text evidence="2">The sequence shown here is derived from an EMBL/GenBank/DDBJ whole genome shotgun (WGS) entry which is preliminary data.</text>
</comment>
<dbReference type="Pfam" id="PF00535">
    <property type="entry name" value="Glycos_transf_2"/>
    <property type="match status" value="1"/>
</dbReference>
<dbReference type="SUPFAM" id="SSF53448">
    <property type="entry name" value="Nucleotide-diphospho-sugar transferases"/>
    <property type="match status" value="1"/>
</dbReference>
<accession>A0ABS0J1Z2</accession>
<evidence type="ECO:0000259" key="1">
    <source>
        <dbReference type="Pfam" id="PF00535"/>
    </source>
</evidence>
<gene>
    <name evidence="2" type="ORF">FVW20_05195</name>
</gene>
<reference evidence="2 3" key="1">
    <citation type="submission" date="2019-08" db="EMBL/GenBank/DDBJ databases">
        <authorList>
            <person name="Luo N."/>
        </authorList>
    </citation>
    <scope>NUCLEOTIDE SEQUENCE [LARGE SCALE GENOMIC DNA]</scope>
    <source>
        <strain evidence="2 3">NCIMB 9442</strain>
    </source>
</reference>
<keyword evidence="3" id="KW-1185">Reference proteome</keyword>
<evidence type="ECO:0000313" key="2">
    <source>
        <dbReference type="EMBL" id="MBG3876439.1"/>
    </source>
</evidence>
<feature type="domain" description="Glycosyltransferase 2-like" evidence="1">
    <location>
        <begin position="19"/>
        <end position="181"/>
    </location>
</feature>
<dbReference type="Gene3D" id="3.90.550.10">
    <property type="entry name" value="Spore Coat Polysaccharide Biosynthesis Protein SpsA, Chain A"/>
    <property type="match status" value="1"/>
</dbReference>